<evidence type="ECO:0000313" key="2">
    <source>
        <dbReference type="Proteomes" id="UP000623467"/>
    </source>
</evidence>
<dbReference type="EMBL" id="JACAZH010000004">
    <property type="protein sequence ID" value="KAF7371423.1"/>
    <property type="molecule type" value="Genomic_DNA"/>
</dbReference>
<accession>A0A8H6Z354</accession>
<dbReference type="AlphaFoldDB" id="A0A8H6Z354"/>
<sequence length="151" mass="17009">MQRVKGCAGTGERPVEELTKHYLQATSTLKAVSPRGGYWDPARYQQCSIHVHELWEDGKEEDRFGTAKFELPCIAMILSTPTAHYVRSSSLPALSSLFSPLFRYLTSLPPLLDYMTNARRTDAEIPAHCCRAAITHTSTPPSLQLLRVRYK</sequence>
<proteinExistence type="predicted"/>
<reference evidence="1" key="1">
    <citation type="submission" date="2020-05" db="EMBL/GenBank/DDBJ databases">
        <title>Mycena genomes resolve the evolution of fungal bioluminescence.</title>
        <authorList>
            <person name="Tsai I.J."/>
        </authorList>
    </citation>
    <scope>NUCLEOTIDE SEQUENCE</scope>
    <source>
        <strain evidence="1">160909Yilan</strain>
    </source>
</reference>
<organism evidence="1 2">
    <name type="scientific">Mycena sanguinolenta</name>
    <dbReference type="NCBI Taxonomy" id="230812"/>
    <lineage>
        <taxon>Eukaryota</taxon>
        <taxon>Fungi</taxon>
        <taxon>Dikarya</taxon>
        <taxon>Basidiomycota</taxon>
        <taxon>Agaricomycotina</taxon>
        <taxon>Agaricomycetes</taxon>
        <taxon>Agaricomycetidae</taxon>
        <taxon>Agaricales</taxon>
        <taxon>Marasmiineae</taxon>
        <taxon>Mycenaceae</taxon>
        <taxon>Mycena</taxon>
    </lineage>
</organism>
<gene>
    <name evidence="1" type="ORF">MSAN_00779100</name>
</gene>
<comment type="caution">
    <text evidence="1">The sequence shown here is derived from an EMBL/GenBank/DDBJ whole genome shotgun (WGS) entry which is preliminary data.</text>
</comment>
<dbReference type="Proteomes" id="UP000623467">
    <property type="component" value="Unassembled WGS sequence"/>
</dbReference>
<protein>
    <submittedName>
        <fullName evidence="1">Uncharacterized protein</fullName>
    </submittedName>
</protein>
<evidence type="ECO:0000313" key="1">
    <source>
        <dbReference type="EMBL" id="KAF7371423.1"/>
    </source>
</evidence>
<name>A0A8H6Z354_9AGAR</name>
<keyword evidence="2" id="KW-1185">Reference proteome</keyword>